<comment type="caution">
    <text evidence="3">The sequence shown here is derived from an EMBL/GenBank/DDBJ whole genome shotgun (WGS) entry which is preliminary data.</text>
</comment>
<keyword evidence="2" id="KW-0812">Transmembrane</keyword>
<dbReference type="EMBL" id="JBBWRZ010000006">
    <property type="protein sequence ID" value="KAK8233826.1"/>
    <property type="molecule type" value="Genomic_DNA"/>
</dbReference>
<feature type="region of interest" description="Disordered" evidence="1">
    <location>
        <begin position="1"/>
        <end position="45"/>
    </location>
</feature>
<evidence type="ECO:0000256" key="1">
    <source>
        <dbReference type="SAM" id="MobiDB-lite"/>
    </source>
</evidence>
<feature type="compositionally biased region" description="Low complexity" evidence="1">
    <location>
        <begin position="28"/>
        <end position="43"/>
    </location>
</feature>
<protein>
    <submittedName>
        <fullName evidence="3">Uncharacterized protein</fullName>
    </submittedName>
</protein>
<evidence type="ECO:0000256" key="2">
    <source>
        <dbReference type="SAM" id="Phobius"/>
    </source>
</evidence>
<evidence type="ECO:0000313" key="4">
    <source>
        <dbReference type="Proteomes" id="UP001492380"/>
    </source>
</evidence>
<proteinExistence type="predicted"/>
<organism evidence="3 4">
    <name type="scientific">Phyllosticta capitalensis</name>
    <dbReference type="NCBI Taxonomy" id="121624"/>
    <lineage>
        <taxon>Eukaryota</taxon>
        <taxon>Fungi</taxon>
        <taxon>Dikarya</taxon>
        <taxon>Ascomycota</taxon>
        <taxon>Pezizomycotina</taxon>
        <taxon>Dothideomycetes</taxon>
        <taxon>Dothideomycetes incertae sedis</taxon>
        <taxon>Botryosphaeriales</taxon>
        <taxon>Phyllostictaceae</taxon>
        <taxon>Phyllosticta</taxon>
    </lineage>
</organism>
<name>A0ABR1YMU5_9PEZI</name>
<evidence type="ECO:0000313" key="3">
    <source>
        <dbReference type="EMBL" id="KAK8233826.1"/>
    </source>
</evidence>
<dbReference type="Proteomes" id="UP001492380">
    <property type="component" value="Unassembled WGS sequence"/>
</dbReference>
<reference evidence="3 4" key="1">
    <citation type="submission" date="2024-04" db="EMBL/GenBank/DDBJ databases">
        <title>Phyllosticta paracitricarpa is synonymous to the EU quarantine fungus P. citricarpa based on phylogenomic analyses.</title>
        <authorList>
            <consortium name="Lawrence Berkeley National Laboratory"/>
            <person name="Van Ingen-Buijs V.A."/>
            <person name="Van Westerhoven A.C."/>
            <person name="Haridas S."/>
            <person name="Skiadas P."/>
            <person name="Martin F."/>
            <person name="Groenewald J.Z."/>
            <person name="Crous P.W."/>
            <person name="Seidl M.F."/>
        </authorList>
    </citation>
    <scope>NUCLEOTIDE SEQUENCE [LARGE SCALE GENOMIC DNA]</scope>
    <source>
        <strain evidence="3 4">CBS 123374</strain>
    </source>
</reference>
<gene>
    <name evidence="3" type="ORF">HDK90DRAFT_511610</name>
</gene>
<keyword evidence="2" id="KW-0472">Membrane</keyword>
<feature type="transmembrane region" description="Helical" evidence="2">
    <location>
        <begin position="95"/>
        <end position="116"/>
    </location>
</feature>
<sequence length="121" mass="13493">MTEPGQPKTQRSKNYTSRPILKSLGLLQTSNQHHNNNNPTNQQKMAFRPSPIRAFLRSARNLLPKEAHPVGRYPSAGPTHPVSWGIYRTKVMRTAAWYVPVAAVILGWPVPTGMVLNKVGI</sequence>
<accession>A0ABR1YMU5</accession>
<keyword evidence="4" id="KW-1185">Reference proteome</keyword>
<keyword evidence="2" id="KW-1133">Transmembrane helix</keyword>
<feature type="compositionally biased region" description="Polar residues" evidence="1">
    <location>
        <begin position="7"/>
        <end position="17"/>
    </location>
</feature>